<evidence type="ECO:0000256" key="4">
    <source>
        <dbReference type="ARBA" id="ARBA00022989"/>
    </source>
</evidence>
<dbReference type="GO" id="GO:0005886">
    <property type="term" value="C:plasma membrane"/>
    <property type="evidence" value="ECO:0007669"/>
    <property type="project" value="UniProtKB-SubCell"/>
</dbReference>
<gene>
    <name evidence="8" type="ORF">A3D91_03605</name>
</gene>
<evidence type="ECO:0000259" key="7">
    <source>
        <dbReference type="Pfam" id="PF03772"/>
    </source>
</evidence>
<feature type="transmembrane region" description="Helical" evidence="6">
    <location>
        <begin position="316"/>
        <end position="339"/>
    </location>
</feature>
<dbReference type="AlphaFoldDB" id="A0A1F4VCC8"/>
<feature type="transmembrane region" description="Helical" evidence="6">
    <location>
        <begin position="117"/>
        <end position="138"/>
    </location>
</feature>
<dbReference type="InterPro" id="IPR004477">
    <property type="entry name" value="ComEC_N"/>
</dbReference>
<feature type="transmembrane region" description="Helical" evidence="6">
    <location>
        <begin position="287"/>
        <end position="309"/>
    </location>
</feature>
<proteinExistence type="predicted"/>
<keyword evidence="5 6" id="KW-0472">Membrane</keyword>
<name>A0A1F4VCC8_UNCKA</name>
<feature type="transmembrane region" description="Helical" evidence="6">
    <location>
        <begin position="351"/>
        <end position="370"/>
    </location>
</feature>
<evidence type="ECO:0000313" key="8">
    <source>
        <dbReference type="EMBL" id="OGC54668.1"/>
    </source>
</evidence>
<evidence type="ECO:0000256" key="6">
    <source>
        <dbReference type="SAM" id="Phobius"/>
    </source>
</evidence>
<feature type="transmembrane region" description="Helical" evidence="6">
    <location>
        <begin position="224"/>
        <end position="244"/>
    </location>
</feature>
<evidence type="ECO:0000256" key="5">
    <source>
        <dbReference type="ARBA" id="ARBA00023136"/>
    </source>
</evidence>
<feature type="transmembrane region" description="Helical" evidence="6">
    <location>
        <begin position="197"/>
        <end position="218"/>
    </location>
</feature>
<organism evidence="8 9">
    <name type="scientific">candidate division WWE3 bacterium RIFCSPHIGHO2_02_FULL_38_14</name>
    <dbReference type="NCBI Taxonomy" id="1802620"/>
    <lineage>
        <taxon>Bacteria</taxon>
        <taxon>Katanobacteria</taxon>
    </lineage>
</organism>
<feature type="transmembrane region" description="Helical" evidence="6">
    <location>
        <begin position="14"/>
        <end position="35"/>
    </location>
</feature>
<dbReference type="PANTHER" id="PTHR30619:SF7">
    <property type="entry name" value="BETA-LACTAMASE DOMAIN PROTEIN"/>
    <property type="match status" value="1"/>
</dbReference>
<evidence type="ECO:0000256" key="2">
    <source>
        <dbReference type="ARBA" id="ARBA00022475"/>
    </source>
</evidence>
<sequence length="387" mass="43839">MQNLICEKLKRNKFLILLLIIVMVRFLSVCTFGAGHCGVKEKIRYESYKEYEKEGLDRDRAEAGGTSLFDYFNFIDRFRNSSIQKARNFYPSPHSELLLGIVLGIDELQTVPTFNDILIATGTIHVVVVSGYNINLLFSFLKSFLGGIYSFKKYLIAVIATLVYSVISGFEPPVIRAWIMSSVSGLGMFYGRKLDPVMLLLFSGLVMIFFDPGLLYSLSFQLSFLASLSLLMFSPIVKAFFAIISKQSMTKSSQNLLQEDLVSSFSAQILVWPVISINFGRVSIFSPFINSIILWTIPVSTILGAAFLFSAFINYYLAFAVSLFLYAPLDIFVQVLRLFSNIPFLSVTLKLNAIYLIVYYLAVFVLYQLFKKKLESVANLERKYVQT</sequence>
<evidence type="ECO:0000256" key="1">
    <source>
        <dbReference type="ARBA" id="ARBA00004651"/>
    </source>
</evidence>
<accession>A0A1F4VCC8</accession>
<feature type="domain" description="ComEC/Rec2-related protein" evidence="7">
    <location>
        <begin position="114"/>
        <end position="371"/>
    </location>
</feature>
<evidence type="ECO:0000256" key="3">
    <source>
        <dbReference type="ARBA" id="ARBA00022692"/>
    </source>
</evidence>
<reference evidence="8 9" key="1">
    <citation type="journal article" date="2016" name="Nat. Commun.">
        <title>Thousands of microbial genomes shed light on interconnected biogeochemical processes in an aquifer system.</title>
        <authorList>
            <person name="Anantharaman K."/>
            <person name="Brown C.T."/>
            <person name="Hug L.A."/>
            <person name="Sharon I."/>
            <person name="Castelle C.J."/>
            <person name="Probst A.J."/>
            <person name="Thomas B.C."/>
            <person name="Singh A."/>
            <person name="Wilkins M.J."/>
            <person name="Karaoz U."/>
            <person name="Brodie E.L."/>
            <person name="Williams K.H."/>
            <person name="Hubbard S.S."/>
            <person name="Banfield J.F."/>
        </authorList>
    </citation>
    <scope>NUCLEOTIDE SEQUENCE [LARGE SCALE GENOMIC DNA]</scope>
</reference>
<dbReference type="NCBIfam" id="TIGR00360">
    <property type="entry name" value="ComEC_N-term"/>
    <property type="match status" value="1"/>
</dbReference>
<feature type="transmembrane region" description="Helical" evidence="6">
    <location>
        <begin position="150"/>
        <end position="167"/>
    </location>
</feature>
<dbReference type="PANTHER" id="PTHR30619">
    <property type="entry name" value="DNA INTERNALIZATION/COMPETENCE PROTEIN COMEC/REC2"/>
    <property type="match status" value="1"/>
</dbReference>
<dbReference type="InterPro" id="IPR052159">
    <property type="entry name" value="Competence_DNA_uptake"/>
</dbReference>
<keyword evidence="2" id="KW-1003">Cell membrane</keyword>
<dbReference type="Proteomes" id="UP000178127">
    <property type="component" value="Unassembled WGS sequence"/>
</dbReference>
<comment type="subcellular location">
    <subcellularLocation>
        <location evidence="1">Cell membrane</location>
        <topology evidence="1">Multi-pass membrane protein</topology>
    </subcellularLocation>
</comment>
<evidence type="ECO:0000313" key="9">
    <source>
        <dbReference type="Proteomes" id="UP000178127"/>
    </source>
</evidence>
<protein>
    <recommendedName>
        <fullName evidence="7">ComEC/Rec2-related protein domain-containing protein</fullName>
    </recommendedName>
</protein>
<dbReference type="EMBL" id="MEVD01000001">
    <property type="protein sequence ID" value="OGC54668.1"/>
    <property type="molecule type" value="Genomic_DNA"/>
</dbReference>
<dbReference type="Pfam" id="PF03772">
    <property type="entry name" value="Competence"/>
    <property type="match status" value="1"/>
</dbReference>
<comment type="caution">
    <text evidence="8">The sequence shown here is derived from an EMBL/GenBank/DDBJ whole genome shotgun (WGS) entry which is preliminary data.</text>
</comment>
<keyword evidence="4 6" id="KW-1133">Transmembrane helix</keyword>
<keyword evidence="3 6" id="KW-0812">Transmembrane</keyword>
<dbReference type="STRING" id="1802620.A3D91_03605"/>